<feature type="binding site" evidence="6 8">
    <location>
        <position position="168"/>
    </location>
    <ligand>
        <name>substrate</name>
    </ligand>
</feature>
<proteinExistence type="inferred from homology"/>
<dbReference type="GO" id="GO:0006108">
    <property type="term" value="P:malate metabolic process"/>
    <property type="evidence" value="ECO:0007669"/>
    <property type="project" value="InterPro"/>
</dbReference>
<feature type="binding site" evidence="6 8">
    <location>
        <position position="137"/>
    </location>
    <ligand>
        <name>substrate</name>
    </ligand>
</feature>
<dbReference type="Pfam" id="PF02866">
    <property type="entry name" value="Ldh_1_C"/>
    <property type="match status" value="1"/>
</dbReference>
<comment type="caution">
    <text evidence="12">The sequence shown here is derived from an EMBL/GenBank/DDBJ whole genome shotgun (WGS) entry which is preliminary data.</text>
</comment>
<evidence type="ECO:0000313" key="13">
    <source>
        <dbReference type="Proteomes" id="UP000076947"/>
    </source>
</evidence>
<dbReference type="OrthoDB" id="9802969at2"/>
<feature type="binding site" evidence="6 8">
    <location>
        <position position="104"/>
    </location>
    <ligand>
        <name>substrate</name>
    </ligand>
</feature>
<dbReference type="GO" id="GO:0006099">
    <property type="term" value="P:tricarboxylic acid cycle"/>
    <property type="evidence" value="ECO:0007669"/>
    <property type="project" value="UniProtKB-UniRule"/>
</dbReference>
<evidence type="ECO:0000259" key="10">
    <source>
        <dbReference type="Pfam" id="PF00056"/>
    </source>
</evidence>
<dbReference type="Gene3D" id="3.40.50.720">
    <property type="entry name" value="NAD(P)-binding Rossmann-like Domain"/>
    <property type="match status" value="1"/>
</dbReference>
<evidence type="ECO:0000256" key="1">
    <source>
        <dbReference type="ARBA" id="ARBA00009613"/>
    </source>
</evidence>
<dbReference type="GO" id="GO:0030060">
    <property type="term" value="F:L-malate dehydrogenase (NAD+) activity"/>
    <property type="evidence" value="ECO:0007669"/>
    <property type="project" value="UniProtKB-UniRule"/>
</dbReference>
<feature type="domain" description="Lactate/malate dehydrogenase C-terminal" evidence="11">
    <location>
        <begin position="163"/>
        <end position="329"/>
    </location>
</feature>
<organism evidence="12 13">
    <name type="scientific">Corynebacterium stationis</name>
    <dbReference type="NCBI Taxonomy" id="1705"/>
    <lineage>
        <taxon>Bacteria</taxon>
        <taxon>Bacillati</taxon>
        <taxon>Actinomycetota</taxon>
        <taxon>Actinomycetes</taxon>
        <taxon>Mycobacteriales</taxon>
        <taxon>Corynebacteriaceae</taxon>
        <taxon>Corynebacterium</taxon>
    </lineage>
</organism>
<reference evidence="13" key="1">
    <citation type="submission" date="2016-02" db="EMBL/GenBank/DDBJ databases">
        <authorList>
            <person name="Kaur G."/>
            <person name="Nair G.R."/>
            <person name="Mayilraj S."/>
        </authorList>
    </citation>
    <scope>NUCLEOTIDE SEQUENCE [LARGE SCALE GENOMIC DNA]</scope>
    <source>
        <strain evidence="13">GA-15</strain>
    </source>
</reference>
<dbReference type="InterPro" id="IPR001557">
    <property type="entry name" value="L-lactate/malate_DH"/>
</dbReference>
<dbReference type="InterPro" id="IPR001236">
    <property type="entry name" value="Lactate/malate_DH_N"/>
</dbReference>
<name>A0A177IUN0_9CORY</name>
<evidence type="ECO:0000256" key="8">
    <source>
        <dbReference type="PIRSR" id="PIRSR000102-2"/>
    </source>
</evidence>
<evidence type="ECO:0000259" key="11">
    <source>
        <dbReference type="Pfam" id="PF02866"/>
    </source>
</evidence>
<keyword evidence="6" id="KW-0816">Tricarboxylic acid cycle</keyword>
<dbReference type="InterPro" id="IPR015955">
    <property type="entry name" value="Lactate_DH/Glyco_Ohase_4_C"/>
</dbReference>
<comment type="catalytic activity">
    <reaction evidence="6">
        <text>(S)-malate + NAD(+) = oxaloacetate + NADH + H(+)</text>
        <dbReference type="Rhea" id="RHEA:21432"/>
        <dbReference type="ChEBI" id="CHEBI:15378"/>
        <dbReference type="ChEBI" id="CHEBI:15589"/>
        <dbReference type="ChEBI" id="CHEBI:16452"/>
        <dbReference type="ChEBI" id="CHEBI:57540"/>
        <dbReference type="ChEBI" id="CHEBI:57945"/>
        <dbReference type="EC" id="1.1.1.37"/>
    </reaction>
</comment>
<feature type="binding site" evidence="6 9">
    <location>
        <position position="111"/>
    </location>
    <ligand>
        <name>NAD(+)</name>
        <dbReference type="ChEBI" id="CHEBI:57540"/>
    </ligand>
</feature>
<dbReference type="PIRSF" id="PIRSF000102">
    <property type="entry name" value="Lac_mal_DH"/>
    <property type="match status" value="1"/>
</dbReference>
<feature type="domain" description="Lactate/malate dehydrogenase N-terminal" evidence="10">
    <location>
        <begin position="11"/>
        <end position="154"/>
    </location>
</feature>
<dbReference type="RefSeq" id="WP_066836965.1">
    <property type="nucleotide sequence ID" value="NZ_LSTQ01000001.1"/>
</dbReference>
<evidence type="ECO:0000256" key="4">
    <source>
        <dbReference type="ARBA" id="ARBA00023002"/>
    </source>
</evidence>
<dbReference type="PANTHER" id="PTHR23382">
    <property type="entry name" value="MALATE DEHYDROGENASE"/>
    <property type="match status" value="1"/>
</dbReference>
<dbReference type="InterPro" id="IPR022383">
    <property type="entry name" value="Lactate/malate_DH_C"/>
</dbReference>
<dbReference type="Proteomes" id="UP000076947">
    <property type="component" value="Unassembled WGS sequence"/>
</dbReference>
<dbReference type="SUPFAM" id="SSF51735">
    <property type="entry name" value="NAD(P)-binding Rossmann-fold domains"/>
    <property type="match status" value="1"/>
</dbReference>
<evidence type="ECO:0000256" key="2">
    <source>
        <dbReference type="ARBA" id="ARBA00012995"/>
    </source>
</evidence>
<gene>
    <name evidence="6" type="primary">mdh</name>
    <name evidence="12" type="ORF">AYJ05_02245</name>
</gene>
<feature type="binding site" evidence="6">
    <location>
        <position position="118"/>
    </location>
    <ligand>
        <name>NAD(+)</name>
        <dbReference type="ChEBI" id="CHEBI:57540"/>
    </ligand>
</feature>
<dbReference type="NCBIfam" id="NF003916">
    <property type="entry name" value="PRK05442.1"/>
    <property type="match status" value="1"/>
</dbReference>
<dbReference type="STRING" id="1705.CA21670_09615"/>
<dbReference type="SUPFAM" id="SSF56327">
    <property type="entry name" value="LDH C-terminal domain-like"/>
    <property type="match status" value="1"/>
</dbReference>
<dbReference type="Pfam" id="PF00056">
    <property type="entry name" value="Ldh_1_N"/>
    <property type="match status" value="1"/>
</dbReference>
<feature type="binding site" evidence="6 8">
    <location>
        <position position="98"/>
    </location>
    <ligand>
        <name>substrate</name>
    </ligand>
</feature>
<dbReference type="EMBL" id="LSTQ01000001">
    <property type="protein sequence ID" value="OAH32518.1"/>
    <property type="molecule type" value="Genomic_DNA"/>
</dbReference>
<evidence type="ECO:0000256" key="6">
    <source>
        <dbReference type="HAMAP-Rule" id="MF_01517"/>
    </source>
</evidence>
<evidence type="ECO:0000256" key="9">
    <source>
        <dbReference type="PIRSR" id="PIRSR000102-3"/>
    </source>
</evidence>
<feature type="binding site" evidence="6 9">
    <location>
        <begin position="135"/>
        <end position="137"/>
    </location>
    <ligand>
        <name>NAD(+)</name>
        <dbReference type="ChEBI" id="CHEBI:57540"/>
    </ligand>
</feature>
<comment type="similarity">
    <text evidence="1 6">Belongs to the LDH/MDH superfamily. MDH type 2 family.</text>
</comment>
<evidence type="ECO:0000313" key="12">
    <source>
        <dbReference type="EMBL" id="OAH32518.1"/>
    </source>
</evidence>
<dbReference type="InterPro" id="IPR036291">
    <property type="entry name" value="NAD(P)-bd_dom_sf"/>
</dbReference>
<dbReference type="AlphaFoldDB" id="A0A177IUN0"/>
<evidence type="ECO:0000256" key="7">
    <source>
        <dbReference type="PIRSR" id="PIRSR000102-1"/>
    </source>
</evidence>
<dbReference type="FunFam" id="3.90.110.10:FF:000002">
    <property type="entry name" value="Malate dehydrogenase"/>
    <property type="match status" value="1"/>
</dbReference>
<dbReference type="Gene3D" id="3.90.110.10">
    <property type="entry name" value="Lactate dehydrogenase/glycoside hydrolase, family 4, C-terminal"/>
    <property type="match status" value="1"/>
</dbReference>
<dbReference type="NCBIfam" id="TIGR01759">
    <property type="entry name" value="MalateDH-SF1"/>
    <property type="match status" value="1"/>
</dbReference>
<evidence type="ECO:0000256" key="5">
    <source>
        <dbReference type="ARBA" id="ARBA00023027"/>
    </source>
</evidence>
<feature type="active site" description="Proton acceptor" evidence="6 7">
    <location>
        <position position="193"/>
    </location>
</feature>
<sequence>MSSHTQSLDPIKIAVTGAAGNISYSLLWRIAAGEVFGPQQPVQLQLLEIEKAQQAARGVEMELLDSAFPLLANVQVTTDPREAFDDVSAAFLVGAQPRTKGMERADLLTANAAIFSEQGAALNEVARRDVRVVVVGNPANTNALIASANAPDIDPRQFTALMRLDHNRTVSQLSSKLQLPVTDFAQIAVWGNHSASQFPDISYATAGDKKVSELVDAQWVEDYLIPTVAKRGAEIIEVRGSSSAASAAAASIDHMRDWVHGVEDAQQWRTAGVYSDGSYGIEEGLFVGFPTRAVAGRWEIVPDLELSPAQQARIQASVDELKAEREMVADLLK</sequence>
<keyword evidence="5 6" id="KW-0520">NAD</keyword>
<dbReference type="HAMAP" id="MF_01517">
    <property type="entry name" value="Malate_dehydrog_2"/>
    <property type="match status" value="1"/>
</dbReference>
<dbReference type="FunFam" id="3.40.50.720:FF:000010">
    <property type="entry name" value="Malate dehydrogenase"/>
    <property type="match status" value="1"/>
</dbReference>
<protein>
    <recommendedName>
        <fullName evidence="3 6">Malate dehydrogenase</fullName>
        <ecNumber evidence="2 6">1.1.1.37</ecNumber>
    </recommendedName>
</protein>
<accession>A0A177IUN0</accession>
<keyword evidence="13" id="KW-1185">Reference proteome</keyword>
<comment type="function">
    <text evidence="6">Catalyzes the reversible oxidation of malate to oxaloacetate.</text>
</comment>
<keyword evidence="4 6" id="KW-0560">Oxidoreductase</keyword>
<feature type="binding site" evidence="6">
    <location>
        <begin position="17"/>
        <end position="23"/>
    </location>
    <ligand>
        <name>NAD(+)</name>
        <dbReference type="ChEBI" id="CHEBI:57540"/>
    </ligand>
</feature>
<dbReference type="EC" id="1.1.1.37" evidence="2 6"/>
<evidence type="ECO:0000256" key="3">
    <source>
        <dbReference type="ARBA" id="ARBA00020382"/>
    </source>
</evidence>
<dbReference type="InterPro" id="IPR010945">
    <property type="entry name" value="Malate_DH_type2"/>
</dbReference>